<evidence type="ECO:0000313" key="2">
    <source>
        <dbReference type="EMBL" id="KAF1954837.1"/>
    </source>
</evidence>
<dbReference type="Proteomes" id="UP000800035">
    <property type="component" value="Unassembled WGS sequence"/>
</dbReference>
<sequence length="430" mass="47355">MQHYRCSQQDLWASGPGPAFRIFLEPDGLNSKARKVIGTGPTGGGDKPFSLPVILIYVACPPSSRPTSFLVSLSLSPSVVVSPCHSDTTLGKKNGSLPRQLARYGCLQFLNRKGSPSLSLLALSFHSRTRISYRLVLALSSYSLEFEQLDILETRRMRASLSLLAVVGVAKATLALRCIRRRRIVTNPAARFIRRRRIALCPRRRHIVTNRPLRNIRRRRTALCPRRRHIALRPRRRRIAQTSAPGLQFCPATASLLERQAPASSLLFCPSATRVLERKAPASSLQLGASTARVLERQAPAACLQLGAPASSILERQAPASSLLLRPSTARVLERKAPASSLQLGASTARVLKRQAPASSILKREAPASRTHHSRPLPSALHTRTSRTFRPRAFRHQAHPRAIDSRWNHETRPFAAGSVGSRPEPVPGRG</sequence>
<evidence type="ECO:0000256" key="1">
    <source>
        <dbReference type="SAM" id="MobiDB-lite"/>
    </source>
</evidence>
<feature type="compositionally biased region" description="Basic and acidic residues" evidence="1">
    <location>
        <begin position="401"/>
        <end position="412"/>
    </location>
</feature>
<dbReference type="EMBL" id="ML976997">
    <property type="protein sequence ID" value="KAF1954837.1"/>
    <property type="molecule type" value="Genomic_DNA"/>
</dbReference>
<keyword evidence="3" id="KW-1185">Reference proteome</keyword>
<name>A0A6A5U0X4_9PLEO</name>
<feature type="region of interest" description="Disordered" evidence="1">
    <location>
        <begin position="355"/>
        <end position="430"/>
    </location>
</feature>
<dbReference type="AlphaFoldDB" id="A0A6A5U0X4"/>
<gene>
    <name evidence="2" type="ORF">CC80DRAFT_117338</name>
</gene>
<organism evidence="2 3">
    <name type="scientific">Byssothecium circinans</name>
    <dbReference type="NCBI Taxonomy" id="147558"/>
    <lineage>
        <taxon>Eukaryota</taxon>
        <taxon>Fungi</taxon>
        <taxon>Dikarya</taxon>
        <taxon>Ascomycota</taxon>
        <taxon>Pezizomycotina</taxon>
        <taxon>Dothideomycetes</taxon>
        <taxon>Pleosporomycetidae</taxon>
        <taxon>Pleosporales</taxon>
        <taxon>Massarineae</taxon>
        <taxon>Massarinaceae</taxon>
        <taxon>Byssothecium</taxon>
    </lineage>
</organism>
<accession>A0A6A5U0X4</accession>
<proteinExistence type="predicted"/>
<feature type="compositionally biased region" description="Basic residues" evidence="1">
    <location>
        <begin position="384"/>
        <end position="399"/>
    </location>
</feature>
<reference evidence="2" key="1">
    <citation type="journal article" date="2020" name="Stud. Mycol.">
        <title>101 Dothideomycetes genomes: a test case for predicting lifestyles and emergence of pathogens.</title>
        <authorList>
            <person name="Haridas S."/>
            <person name="Albert R."/>
            <person name="Binder M."/>
            <person name="Bloem J."/>
            <person name="Labutti K."/>
            <person name="Salamov A."/>
            <person name="Andreopoulos B."/>
            <person name="Baker S."/>
            <person name="Barry K."/>
            <person name="Bills G."/>
            <person name="Bluhm B."/>
            <person name="Cannon C."/>
            <person name="Castanera R."/>
            <person name="Culley D."/>
            <person name="Daum C."/>
            <person name="Ezra D."/>
            <person name="Gonzalez J."/>
            <person name="Henrissat B."/>
            <person name="Kuo A."/>
            <person name="Liang C."/>
            <person name="Lipzen A."/>
            <person name="Lutzoni F."/>
            <person name="Magnuson J."/>
            <person name="Mondo S."/>
            <person name="Nolan M."/>
            <person name="Ohm R."/>
            <person name="Pangilinan J."/>
            <person name="Park H.-J."/>
            <person name="Ramirez L."/>
            <person name="Alfaro M."/>
            <person name="Sun H."/>
            <person name="Tritt A."/>
            <person name="Yoshinaga Y."/>
            <person name="Zwiers L.-H."/>
            <person name="Turgeon B."/>
            <person name="Goodwin S."/>
            <person name="Spatafora J."/>
            <person name="Crous P."/>
            <person name="Grigoriev I."/>
        </authorList>
    </citation>
    <scope>NUCLEOTIDE SEQUENCE</scope>
    <source>
        <strain evidence="2">CBS 675.92</strain>
    </source>
</reference>
<protein>
    <submittedName>
        <fullName evidence="2">Uncharacterized protein</fullName>
    </submittedName>
</protein>
<evidence type="ECO:0000313" key="3">
    <source>
        <dbReference type="Proteomes" id="UP000800035"/>
    </source>
</evidence>